<sequence length="116" mass="12716">MTGEKGLTAVRLGEGFLLDGREGILRKRALGEGLNPRPLTEARLKAAAPFSAFLRWDRGVGPKEMQAAELIGFSLSPLFRSSFLATQRRETVFDACDLGETGYDLTHLPDSTYVQS</sequence>
<protein>
    <submittedName>
        <fullName evidence="1">Uncharacterized protein</fullName>
    </submittedName>
</protein>
<proteinExistence type="predicted"/>
<reference evidence="1 2" key="1">
    <citation type="journal article" date="2014" name="Agronomy (Basel)">
        <title>A Draft Genome Sequence for Ensete ventricosum, the Drought-Tolerant Tree Against Hunger.</title>
        <authorList>
            <person name="Harrison J."/>
            <person name="Moore K.A."/>
            <person name="Paszkiewicz K."/>
            <person name="Jones T."/>
            <person name="Grant M."/>
            <person name="Ambacheew D."/>
            <person name="Muzemil S."/>
            <person name="Studholme D.J."/>
        </authorList>
    </citation>
    <scope>NUCLEOTIDE SEQUENCE [LARGE SCALE GENOMIC DNA]</scope>
</reference>
<dbReference type="EMBL" id="AMZH03013347">
    <property type="protein sequence ID" value="RRT49439.1"/>
    <property type="molecule type" value="Genomic_DNA"/>
</dbReference>
<comment type="caution">
    <text evidence="1">The sequence shown here is derived from an EMBL/GenBank/DDBJ whole genome shotgun (WGS) entry which is preliminary data.</text>
</comment>
<accession>A0A426YCH0</accession>
<organism evidence="1 2">
    <name type="scientific">Ensete ventricosum</name>
    <name type="common">Abyssinian banana</name>
    <name type="synonym">Musa ensete</name>
    <dbReference type="NCBI Taxonomy" id="4639"/>
    <lineage>
        <taxon>Eukaryota</taxon>
        <taxon>Viridiplantae</taxon>
        <taxon>Streptophyta</taxon>
        <taxon>Embryophyta</taxon>
        <taxon>Tracheophyta</taxon>
        <taxon>Spermatophyta</taxon>
        <taxon>Magnoliopsida</taxon>
        <taxon>Liliopsida</taxon>
        <taxon>Zingiberales</taxon>
        <taxon>Musaceae</taxon>
        <taxon>Ensete</taxon>
    </lineage>
</organism>
<evidence type="ECO:0000313" key="1">
    <source>
        <dbReference type="EMBL" id="RRT49439.1"/>
    </source>
</evidence>
<gene>
    <name evidence="1" type="ORF">B296_00052397</name>
</gene>
<dbReference type="AlphaFoldDB" id="A0A426YCH0"/>
<dbReference type="Proteomes" id="UP000287651">
    <property type="component" value="Unassembled WGS sequence"/>
</dbReference>
<evidence type="ECO:0000313" key="2">
    <source>
        <dbReference type="Proteomes" id="UP000287651"/>
    </source>
</evidence>
<name>A0A426YCH0_ENSVE</name>